<evidence type="ECO:0000259" key="2">
    <source>
        <dbReference type="Pfam" id="PF20469"/>
    </source>
</evidence>
<dbReference type="Pfam" id="PF13175">
    <property type="entry name" value="AAA_15"/>
    <property type="match status" value="1"/>
</dbReference>
<accession>A0A8J3CND4</accession>
<dbReference type="SUPFAM" id="SSF52540">
    <property type="entry name" value="P-loop containing nucleoside triphosphate hydrolases"/>
    <property type="match status" value="1"/>
</dbReference>
<dbReference type="Pfam" id="PF20469">
    <property type="entry name" value="OLD-like_TOPRIM"/>
    <property type="match status" value="1"/>
</dbReference>
<evidence type="ECO:0000313" key="3">
    <source>
        <dbReference type="EMBL" id="GHA75163.1"/>
    </source>
</evidence>
<reference evidence="3" key="1">
    <citation type="journal article" date="2014" name="Int. J. Syst. Evol. Microbiol.">
        <title>Complete genome sequence of Corynebacterium casei LMG S-19264T (=DSM 44701T), isolated from a smear-ripened cheese.</title>
        <authorList>
            <consortium name="US DOE Joint Genome Institute (JGI-PGF)"/>
            <person name="Walter F."/>
            <person name="Albersmeier A."/>
            <person name="Kalinowski J."/>
            <person name="Ruckert C."/>
        </authorList>
    </citation>
    <scope>NUCLEOTIDE SEQUENCE</scope>
    <source>
        <strain evidence="3">KCTC 32501</strain>
    </source>
</reference>
<reference evidence="3" key="2">
    <citation type="submission" date="2020-09" db="EMBL/GenBank/DDBJ databases">
        <authorList>
            <person name="Sun Q."/>
            <person name="Kim S."/>
        </authorList>
    </citation>
    <scope>NUCLEOTIDE SEQUENCE</scope>
    <source>
        <strain evidence="3">KCTC 32501</strain>
    </source>
</reference>
<dbReference type="Gene3D" id="3.40.50.300">
    <property type="entry name" value="P-loop containing nucleotide triphosphate hydrolases"/>
    <property type="match status" value="2"/>
</dbReference>
<dbReference type="InterPro" id="IPR051396">
    <property type="entry name" value="Bact_Antivir_Def_Nuclease"/>
</dbReference>
<dbReference type="InterPro" id="IPR027417">
    <property type="entry name" value="P-loop_NTPase"/>
</dbReference>
<dbReference type="CDD" id="cd01026">
    <property type="entry name" value="TOPRIM_OLD"/>
    <property type="match status" value="1"/>
</dbReference>
<name>A0A8J3CND4_9BURK</name>
<dbReference type="AlphaFoldDB" id="A0A8J3CND4"/>
<dbReference type="EMBL" id="BMZG01000007">
    <property type="protein sequence ID" value="GHA75163.1"/>
    <property type="molecule type" value="Genomic_DNA"/>
</dbReference>
<dbReference type="PANTHER" id="PTHR43581">
    <property type="entry name" value="ATP/GTP PHOSPHATASE"/>
    <property type="match status" value="1"/>
</dbReference>
<dbReference type="PANTHER" id="PTHR43581:SF4">
    <property type="entry name" value="ATP_GTP PHOSPHATASE"/>
    <property type="match status" value="1"/>
</dbReference>
<dbReference type="Proteomes" id="UP000614287">
    <property type="component" value="Unassembled WGS sequence"/>
</dbReference>
<dbReference type="InterPro" id="IPR041685">
    <property type="entry name" value="AAA_GajA/Old/RecF-like"/>
</dbReference>
<evidence type="ECO:0000259" key="1">
    <source>
        <dbReference type="Pfam" id="PF13175"/>
    </source>
</evidence>
<protein>
    <submittedName>
        <fullName evidence="3">Uncharacterized protein</fullName>
    </submittedName>
</protein>
<feature type="domain" description="OLD protein-like TOPRIM" evidence="2">
    <location>
        <begin position="434"/>
        <end position="500"/>
    </location>
</feature>
<proteinExistence type="predicted"/>
<feature type="domain" description="Endonuclease GajA/Old nuclease/RecF-like AAA" evidence="1">
    <location>
        <begin position="2"/>
        <end position="387"/>
    </location>
</feature>
<dbReference type="InterPro" id="IPR034139">
    <property type="entry name" value="TOPRIM_OLD"/>
</dbReference>
<gene>
    <name evidence="3" type="ORF">GCM10009007_15380</name>
</gene>
<comment type="caution">
    <text evidence="3">The sequence shown here is derived from an EMBL/GenBank/DDBJ whole genome shotgun (WGS) entry which is preliminary data.</text>
</comment>
<keyword evidence="4" id="KW-1185">Reference proteome</keyword>
<sequence>MQNVRSFADRQEFDLDGNISILIGPNGGGKTNLLDTIVLSLRQHLIKSWEFTEDSSTKKTTISLNQIVSSQGLEKHSQRSQDDQIIEFTIQITQPDIDNMKYWVDNSESIIKNLGKEYMNLGAYRLNREIVNTLAPDETFVFEIKNSVLMGDEPDPMSYQFEQLSVEPTDKRYQFRKYLTFYEIITRLSQEESKVTLSTPMMLMPVARAHGGNLGSSVILSQYSGTEHKRILDAASSKSPVSQNVGQLAIGTLVEMLSELTHKYGNEPAMKALRDKESIDSFTKTLEMLGYEWDLKCTNTKTNAYELKLKKQGAEFSLETASSGERELLTYLFAIYVLNLKDALIVIDEPELHLHPKWQRKLIELFEKLADETNNQFVMATHSPAFITPASIGYVSRVFSESQESKIVRLKHIDDFEKKHLFHMVNSQNNERIFFSDLVILVEGISDKIFFEALFKAKGFDKEINKTYEIISVGGKGLFKQYQSLLTGCGIAYVVIADLDYAKDVGTPEVKELFDPNVKKIKNTLNYSFSLDAKNFVREIDSFINKDNKDGLEQVWEHIKSRQSSHKQSLSEEQKMTLCKFIKGQRVNDSIIILSKGQLEDYLPSNCKSKDVEEVIKFTQEVQSYSHLLGELKQNVIEEINMIVDYVEARISPKQ</sequence>
<organism evidence="3 4">
    <name type="scientific">Formosimonas limnophila</name>
    <dbReference type="NCBI Taxonomy" id="1384487"/>
    <lineage>
        <taxon>Bacteria</taxon>
        <taxon>Pseudomonadati</taxon>
        <taxon>Pseudomonadota</taxon>
        <taxon>Betaproteobacteria</taxon>
        <taxon>Burkholderiales</taxon>
        <taxon>Burkholderiaceae</taxon>
        <taxon>Formosimonas</taxon>
    </lineage>
</organism>
<evidence type="ECO:0000313" key="4">
    <source>
        <dbReference type="Proteomes" id="UP000614287"/>
    </source>
</evidence>